<name>L8J6Q0_9GAMM</name>
<dbReference type="RefSeq" id="WP_007467830.1">
    <property type="nucleotide sequence ID" value="NZ_AMZO01000025.1"/>
</dbReference>
<organism evidence="1 2">
    <name type="scientific">Photobacterium marinum</name>
    <dbReference type="NCBI Taxonomy" id="1056511"/>
    <lineage>
        <taxon>Bacteria</taxon>
        <taxon>Pseudomonadati</taxon>
        <taxon>Pseudomonadota</taxon>
        <taxon>Gammaproteobacteria</taxon>
        <taxon>Vibrionales</taxon>
        <taxon>Vibrionaceae</taxon>
        <taxon>Photobacterium</taxon>
    </lineage>
</organism>
<dbReference type="EMBL" id="AMZO01000025">
    <property type="protein sequence ID" value="ELR64540.1"/>
    <property type="molecule type" value="Genomic_DNA"/>
</dbReference>
<dbReference type="Proteomes" id="UP000011134">
    <property type="component" value="Unassembled WGS sequence"/>
</dbReference>
<evidence type="ECO:0000313" key="2">
    <source>
        <dbReference type="Proteomes" id="UP000011134"/>
    </source>
</evidence>
<evidence type="ECO:0000313" key="1">
    <source>
        <dbReference type="EMBL" id="ELR64540.1"/>
    </source>
</evidence>
<proteinExistence type="predicted"/>
<gene>
    <name evidence="1" type="ORF">C942_02353</name>
</gene>
<dbReference type="AlphaFoldDB" id="L8J6Q0"/>
<sequence>MWPHDLRDVLVFVQYLIQVYSANWFLQDVVDAGFLVFDLVILHDVGR</sequence>
<keyword evidence="2" id="KW-1185">Reference proteome</keyword>
<protein>
    <submittedName>
        <fullName evidence="1">Uncharacterized protein</fullName>
    </submittedName>
</protein>
<reference evidence="1 2" key="1">
    <citation type="submission" date="2012-12" db="EMBL/GenBank/DDBJ databases">
        <title>Genome Assembly of Photobacterium sp. AK15.</title>
        <authorList>
            <person name="Khatri I."/>
            <person name="Vaidya B."/>
            <person name="Srinivas T.N.R."/>
            <person name="Subramanian S."/>
            <person name="Pinnaka A."/>
        </authorList>
    </citation>
    <scope>NUCLEOTIDE SEQUENCE [LARGE SCALE GENOMIC DNA]</scope>
    <source>
        <strain evidence="1 2">AK15</strain>
    </source>
</reference>
<comment type="caution">
    <text evidence="1">The sequence shown here is derived from an EMBL/GenBank/DDBJ whole genome shotgun (WGS) entry which is preliminary data.</text>
</comment>
<accession>L8J6Q0</accession>
<dbReference type="PATRIC" id="fig|1056511.3.peg.3428"/>